<proteinExistence type="predicted"/>
<dbReference type="Proteomes" id="UP001154282">
    <property type="component" value="Unassembled WGS sequence"/>
</dbReference>
<dbReference type="AlphaFoldDB" id="A0AAV0R4H5"/>
<gene>
    <name evidence="1" type="ORF">LITE_LOCUS45985</name>
</gene>
<organism evidence="1 2">
    <name type="scientific">Linum tenue</name>
    <dbReference type="NCBI Taxonomy" id="586396"/>
    <lineage>
        <taxon>Eukaryota</taxon>
        <taxon>Viridiplantae</taxon>
        <taxon>Streptophyta</taxon>
        <taxon>Embryophyta</taxon>
        <taxon>Tracheophyta</taxon>
        <taxon>Spermatophyta</taxon>
        <taxon>Magnoliopsida</taxon>
        <taxon>eudicotyledons</taxon>
        <taxon>Gunneridae</taxon>
        <taxon>Pentapetalae</taxon>
        <taxon>rosids</taxon>
        <taxon>fabids</taxon>
        <taxon>Malpighiales</taxon>
        <taxon>Linaceae</taxon>
        <taxon>Linum</taxon>
    </lineage>
</organism>
<keyword evidence="2" id="KW-1185">Reference proteome</keyword>
<accession>A0AAV0R4H5</accession>
<protein>
    <submittedName>
        <fullName evidence="1">Uncharacterized protein</fullName>
    </submittedName>
</protein>
<comment type="caution">
    <text evidence="1">The sequence shown here is derived from an EMBL/GenBank/DDBJ whole genome shotgun (WGS) entry which is preliminary data.</text>
</comment>
<sequence>MKVAAALCRSAWMEKRCGRLEVESSPTKSSISNQILTLMAVTATARPLSPFLLTGDGLGCEQRN</sequence>
<reference evidence="1" key="1">
    <citation type="submission" date="2022-08" db="EMBL/GenBank/DDBJ databases">
        <authorList>
            <person name="Gutierrez-Valencia J."/>
        </authorList>
    </citation>
    <scope>NUCLEOTIDE SEQUENCE</scope>
</reference>
<evidence type="ECO:0000313" key="1">
    <source>
        <dbReference type="EMBL" id="CAI0551469.1"/>
    </source>
</evidence>
<evidence type="ECO:0000313" key="2">
    <source>
        <dbReference type="Proteomes" id="UP001154282"/>
    </source>
</evidence>
<dbReference type="EMBL" id="CAMGYJ010000010">
    <property type="protein sequence ID" value="CAI0551469.1"/>
    <property type="molecule type" value="Genomic_DNA"/>
</dbReference>
<name>A0AAV0R4H5_9ROSI</name>